<keyword evidence="2" id="KW-0805">Transcription regulation</keyword>
<keyword evidence="10" id="KW-1185">Reference proteome</keyword>
<dbReference type="InterPro" id="IPR036388">
    <property type="entry name" value="WH-like_DNA-bd_sf"/>
</dbReference>
<dbReference type="EMBL" id="FNCQ01000001">
    <property type="protein sequence ID" value="SDG12360.1"/>
    <property type="molecule type" value="Genomic_DNA"/>
</dbReference>
<dbReference type="Gene3D" id="1.10.1740.10">
    <property type="match status" value="1"/>
</dbReference>
<feature type="region of interest" description="Disordered" evidence="6">
    <location>
        <begin position="78"/>
        <end position="102"/>
    </location>
</feature>
<protein>
    <submittedName>
        <fullName evidence="9">RNA polymerase sigma-70 factor, ECF subfamily</fullName>
    </submittedName>
</protein>
<dbReference type="Gene3D" id="1.10.10.10">
    <property type="entry name" value="Winged helix-like DNA-binding domain superfamily/Winged helix DNA-binding domain"/>
    <property type="match status" value="1"/>
</dbReference>
<dbReference type="InterPro" id="IPR007627">
    <property type="entry name" value="RNA_pol_sigma70_r2"/>
</dbReference>
<dbReference type="Pfam" id="PF04542">
    <property type="entry name" value="Sigma70_r2"/>
    <property type="match status" value="1"/>
</dbReference>
<organism evidence="9 10">
    <name type="scientific">Prevotella communis</name>
    <dbReference type="NCBI Taxonomy" id="2913614"/>
    <lineage>
        <taxon>Bacteria</taxon>
        <taxon>Pseudomonadati</taxon>
        <taxon>Bacteroidota</taxon>
        <taxon>Bacteroidia</taxon>
        <taxon>Bacteroidales</taxon>
        <taxon>Prevotellaceae</taxon>
        <taxon>Prevotella</taxon>
    </lineage>
</organism>
<keyword evidence="3" id="KW-0731">Sigma factor</keyword>
<accession>A0A1G7RR56</accession>
<comment type="similarity">
    <text evidence="1">Belongs to the sigma-70 factor family. ECF subfamily.</text>
</comment>
<gene>
    <name evidence="9" type="ORF">SAMN04487901_10138</name>
</gene>
<evidence type="ECO:0000256" key="1">
    <source>
        <dbReference type="ARBA" id="ARBA00010641"/>
    </source>
</evidence>
<dbReference type="CDD" id="cd06171">
    <property type="entry name" value="Sigma70_r4"/>
    <property type="match status" value="1"/>
</dbReference>
<dbReference type="Pfam" id="PF08281">
    <property type="entry name" value="Sigma70_r4_2"/>
    <property type="match status" value="1"/>
</dbReference>
<sequence length="172" mass="20494">MKEISFRTDVLPLKNELFRMALRITLNRDDAEDVVQETMMKVWNRREQWAQIESMEAFCMTICRNVALDHQKRMENQNVSLEDEDSVSTHPSNVRTPEEQAMQRDRVERVRGLMNRLPEKQRTCMQLRDVEGKSYKEIAAVMNITEQQVKVNIFRARQTIKQEFLKQEQYGL</sequence>
<dbReference type="GO" id="GO:0006352">
    <property type="term" value="P:DNA-templated transcription initiation"/>
    <property type="evidence" value="ECO:0007669"/>
    <property type="project" value="InterPro"/>
</dbReference>
<dbReference type="InterPro" id="IPR039425">
    <property type="entry name" value="RNA_pol_sigma-70-like"/>
</dbReference>
<evidence type="ECO:0000313" key="9">
    <source>
        <dbReference type="EMBL" id="SDG12360.1"/>
    </source>
</evidence>
<dbReference type="InterPro" id="IPR013325">
    <property type="entry name" value="RNA_pol_sigma_r2"/>
</dbReference>
<feature type="domain" description="RNA polymerase sigma-70 region 2" evidence="7">
    <location>
        <begin position="14"/>
        <end position="73"/>
    </location>
</feature>
<dbReference type="NCBIfam" id="TIGR02937">
    <property type="entry name" value="sigma70-ECF"/>
    <property type="match status" value="1"/>
</dbReference>
<evidence type="ECO:0000256" key="6">
    <source>
        <dbReference type="SAM" id="MobiDB-lite"/>
    </source>
</evidence>
<evidence type="ECO:0000259" key="8">
    <source>
        <dbReference type="Pfam" id="PF08281"/>
    </source>
</evidence>
<dbReference type="GO" id="GO:0016987">
    <property type="term" value="F:sigma factor activity"/>
    <property type="evidence" value="ECO:0007669"/>
    <property type="project" value="UniProtKB-KW"/>
</dbReference>
<keyword evidence="5" id="KW-0804">Transcription</keyword>
<dbReference type="GO" id="GO:0003677">
    <property type="term" value="F:DNA binding"/>
    <property type="evidence" value="ECO:0007669"/>
    <property type="project" value="UniProtKB-KW"/>
</dbReference>
<dbReference type="InterPro" id="IPR013324">
    <property type="entry name" value="RNA_pol_sigma_r3/r4-like"/>
</dbReference>
<dbReference type="RefSeq" id="WP_091813326.1">
    <property type="nucleotide sequence ID" value="NZ_FNCQ01000001.1"/>
</dbReference>
<dbReference type="InterPro" id="IPR014284">
    <property type="entry name" value="RNA_pol_sigma-70_dom"/>
</dbReference>
<dbReference type="STRING" id="645274.SAMN04487901_10138"/>
<evidence type="ECO:0000259" key="7">
    <source>
        <dbReference type="Pfam" id="PF04542"/>
    </source>
</evidence>
<dbReference type="SUPFAM" id="SSF88946">
    <property type="entry name" value="Sigma2 domain of RNA polymerase sigma factors"/>
    <property type="match status" value="1"/>
</dbReference>
<proteinExistence type="inferred from homology"/>
<dbReference type="PANTHER" id="PTHR43133:SF8">
    <property type="entry name" value="RNA POLYMERASE SIGMA FACTOR HI_1459-RELATED"/>
    <property type="match status" value="1"/>
</dbReference>
<evidence type="ECO:0000256" key="2">
    <source>
        <dbReference type="ARBA" id="ARBA00023015"/>
    </source>
</evidence>
<dbReference type="InterPro" id="IPR013249">
    <property type="entry name" value="RNA_pol_sigma70_r4_t2"/>
</dbReference>
<evidence type="ECO:0000256" key="4">
    <source>
        <dbReference type="ARBA" id="ARBA00023125"/>
    </source>
</evidence>
<feature type="domain" description="RNA polymerase sigma factor 70 region 4 type 2" evidence="8">
    <location>
        <begin position="109"/>
        <end position="159"/>
    </location>
</feature>
<evidence type="ECO:0000313" key="10">
    <source>
        <dbReference type="Proteomes" id="UP000198779"/>
    </source>
</evidence>
<reference evidence="10" key="1">
    <citation type="submission" date="2016-10" db="EMBL/GenBank/DDBJ databases">
        <authorList>
            <person name="Varghese N."/>
            <person name="Submissions S."/>
        </authorList>
    </citation>
    <scope>NUCLEOTIDE SEQUENCE [LARGE SCALE GENOMIC DNA]</scope>
    <source>
        <strain evidence="10">BP1-148</strain>
    </source>
</reference>
<dbReference type="SUPFAM" id="SSF88659">
    <property type="entry name" value="Sigma3 and sigma4 domains of RNA polymerase sigma factors"/>
    <property type="match status" value="1"/>
</dbReference>
<dbReference type="AlphaFoldDB" id="A0A1G7RR56"/>
<dbReference type="Proteomes" id="UP000198779">
    <property type="component" value="Unassembled WGS sequence"/>
</dbReference>
<dbReference type="PANTHER" id="PTHR43133">
    <property type="entry name" value="RNA POLYMERASE ECF-TYPE SIGMA FACTO"/>
    <property type="match status" value="1"/>
</dbReference>
<evidence type="ECO:0000256" key="5">
    <source>
        <dbReference type="ARBA" id="ARBA00023163"/>
    </source>
</evidence>
<evidence type="ECO:0000256" key="3">
    <source>
        <dbReference type="ARBA" id="ARBA00023082"/>
    </source>
</evidence>
<name>A0A1G7RR56_9BACT</name>
<keyword evidence="4" id="KW-0238">DNA-binding</keyword>